<proteinExistence type="predicted"/>
<evidence type="ECO:0000256" key="2">
    <source>
        <dbReference type="ARBA" id="ARBA00022643"/>
    </source>
</evidence>
<reference evidence="6" key="1">
    <citation type="submission" date="2018-05" db="EMBL/GenBank/DDBJ databases">
        <authorList>
            <person name="Lanie J.A."/>
            <person name="Ng W.-L."/>
            <person name="Kazmierczak K.M."/>
            <person name="Andrzejewski T.M."/>
            <person name="Davidsen T.M."/>
            <person name="Wayne K.J."/>
            <person name="Tettelin H."/>
            <person name="Glass J.I."/>
            <person name="Rusch D."/>
            <person name="Podicherti R."/>
            <person name="Tsui H.-C.T."/>
            <person name="Winkler M.E."/>
        </authorList>
    </citation>
    <scope>NUCLEOTIDE SEQUENCE</scope>
</reference>
<keyword evidence="1" id="KW-0285">Flavoprotein</keyword>
<keyword evidence="4" id="KW-0503">Monooxygenase</keyword>
<sequence length="327" mass="36192">MSTANSEEINMDIGMTIPTRGPLAVPESIEQLARRADELGFAYLAVPDHIVVPRRIDSRYPYSASGEFPGSASGFCFDQFSVLSFLAALTEKPRLVTSITVIPHRGAVETAKLVATIDVLSHGRMTLGVGAGWMREEFEALGAPPFDQRGRVTDEYLQAFKILWTDDDPVFEGEFVQFKNISFLPKPRQKPYPPIWIGGESGPALRRTARYGDTWYPIGNNPRFPLGSIEQFIGAVARLGEIATAENRDPASISLVYCALWFDETKTLTLDSGRRQLLSGTVEQIAEDIAVLAETGVQGLMLNFQRDTLEQSLDSMQYFADVIYPAM</sequence>
<keyword evidence="2" id="KW-0288">FMN</keyword>
<dbReference type="InterPro" id="IPR011251">
    <property type="entry name" value="Luciferase-like_dom"/>
</dbReference>
<dbReference type="PANTHER" id="PTHR42847">
    <property type="entry name" value="ALKANESULFONATE MONOOXYGENASE"/>
    <property type="match status" value="1"/>
</dbReference>
<evidence type="ECO:0000256" key="4">
    <source>
        <dbReference type="ARBA" id="ARBA00023033"/>
    </source>
</evidence>
<dbReference type="Pfam" id="PF00296">
    <property type="entry name" value="Bac_luciferase"/>
    <property type="match status" value="1"/>
</dbReference>
<accession>A0A381X7U5</accession>
<dbReference type="NCBIfam" id="TIGR03619">
    <property type="entry name" value="F420_Rv2161c"/>
    <property type="match status" value="1"/>
</dbReference>
<keyword evidence="3" id="KW-0560">Oxidoreductase</keyword>
<gene>
    <name evidence="6" type="ORF">METZ01_LOCUS113689</name>
</gene>
<evidence type="ECO:0000256" key="3">
    <source>
        <dbReference type="ARBA" id="ARBA00023002"/>
    </source>
</evidence>
<dbReference type="EMBL" id="UINC01014219">
    <property type="protein sequence ID" value="SVA60835.1"/>
    <property type="molecule type" value="Genomic_DNA"/>
</dbReference>
<dbReference type="GO" id="GO:0046306">
    <property type="term" value="P:alkanesulfonate catabolic process"/>
    <property type="evidence" value="ECO:0007669"/>
    <property type="project" value="TreeGrafter"/>
</dbReference>
<feature type="domain" description="Luciferase-like" evidence="5">
    <location>
        <begin position="17"/>
        <end position="251"/>
    </location>
</feature>
<dbReference type="SUPFAM" id="SSF51679">
    <property type="entry name" value="Bacterial luciferase-like"/>
    <property type="match status" value="1"/>
</dbReference>
<name>A0A381X7U5_9ZZZZ</name>
<evidence type="ECO:0000313" key="6">
    <source>
        <dbReference type="EMBL" id="SVA60835.1"/>
    </source>
</evidence>
<protein>
    <recommendedName>
        <fullName evidence="5">Luciferase-like domain-containing protein</fullName>
    </recommendedName>
</protein>
<dbReference type="AlphaFoldDB" id="A0A381X7U5"/>
<dbReference type="GO" id="GO:0008726">
    <property type="term" value="F:alkanesulfonate monooxygenase activity"/>
    <property type="evidence" value="ECO:0007669"/>
    <property type="project" value="TreeGrafter"/>
</dbReference>
<evidence type="ECO:0000259" key="5">
    <source>
        <dbReference type="Pfam" id="PF00296"/>
    </source>
</evidence>
<dbReference type="InterPro" id="IPR036661">
    <property type="entry name" value="Luciferase-like_sf"/>
</dbReference>
<organism evidence="6">
    <name type="scientific">marine metagenome</name>
    <dbReference type="NCBI Taxonomy" id="408172"/>
    <lineage>
        <taxon>unclassified sequences</taxon>
        <taxon>metagenomes</taxon>
        <taxon>ecological metagenomes</taxon>
    </lineage>
</organism>
<dbReference type="InterPro" id="IPR019921">
    <property type="entry name" value="Lucif-like_OxRdtase_Rv2161c"/>
</dbReference>
<dbReference type="InterPro" id="IPR050172">
    <property type="entry name" value="SsuD_RutA_monooxygenase"/>
</dbReference>
<dbReference type="PANTHER" id="PTHR42847:SF4">
    <property type="entry name" value="ALKANESULFONATE MONOOXYGENASE-RELATED"/>
    <property type="match status" value="1"/>
</dbReference>
<dbReference type="Gene3D" id="3.20.20.30">
    <property type="entry name" value="Luciferase-like domain"/>
    <property type="match status" value="1"/>
</dbReference>
<evidence type="ECO:0000256" key="1">
    <source>
        <dbReference type="ARBA" id="ARBA00022630"/>
    </source>
</evidence>